<evidence type="ECO:0000313" key="2">
    <source>
        <dbReference type="Proteomes" id="UP000216207"/>
    </source>
</evidence>
<sequence>MEINSYILLVIIATALVTFIPRVLPLVVLTRMELPAWLLKWLDYVPIAIIAALLGQEIFINQEGNISFSLYNLNIYAIIPTFLVAIISRSLLATVLSGVFTMMILQYLF</sequence>
<dbReference type="Proteomes" id="UP000216207">
    <property type="component" value="Unassembled WGS sequence"/>
</dbReference>
<accession>A0A268NZ81</accession>
<dbReference type="InterPro" id="IPR008407">
    <property type="entry name" value="Brnchd-chn_aa_trnsp_AzlD"/>
</dbReference>
<dbReference type="RefSeq" id="WP_011248768.1">
    <property type="nucleotide sequence ID" value="NZ_BOQQ01000004.1"/>
</dbReference>
<gene>
    <name evidence="1" type="ORF">CHH72_10550</name>
</gene>
<organism evidence="1 2">
    <name type="scientific">Shouchella clausii</name>
    <name type="common">Alkalihalobacillus clausii</name>
    <dbReference type="NCBI Taxonomy" id="79880"/>
    <lineage>
        <taxon>Bacteria</taxon>
        <taxon>Bacillati</taxon>
        <taxon>Bacillota</taxon>
        <taxon>Bacilli</taxon>
        <taxon>Bacillales</taxon>
        <taxon>Bacillaceae</taxon>
        <taxon>Shouchella</taxon>
    </lineage>
</organism>
<reference evidence="1 2" key="1">
    <citation type="submission" date="2017-07" db="EMBL/GenBank/DDBJ databases">
        <title>Isolation and whole genome analysis of endospore-forming bacteria from heroin.</title>
        <authorList>
            <person name="Kalinowski J."/>
            <person name="Ahrens B."/>
            <person name="Al-Dilaimi A."/>
            <person name="Winkler A."/>
            <person name="Wibberg D."/>
            <person name="Schleenbecker U."/>
            <person name="Ruckert C."/>
            <person name="Wolfel R."/>
            <person name="Grass G."/>
        </authorList>
    </citation>
    <scope>NUCLEOTIDE SEQUENCE [LARGE SCALE GENOMIC DNA]</scope>
    <source>
        <strain evidence="1 2">7539</strain>
    </source>
</reference>
<evidence type="ECO:0000313" key="1">
    <source>
        <dbReference type="EMBL" id="PAE88806.1"/>
    </source>
</evidence>
<dbReference type="AlphaFoldDB" id="A0A268NZ81"/>
<dbReference type="OMA" id="PICIFTA"/>
<proteinExistence type="predicted"/>
<protein>
    <submittedName>
        <fullName evidence="1">AzlD domain-containing protein</fullName>
    </submittedName>
</protein>
<comment type="caution">
    <text evidence="1">The sequence shown here is derived from an EMBL/GenBank/DDBJ whole genome shotgun (WGS) entry which is preliminary data.</text>
</comment>
<name>A0A268NZ81_SHOCL</name>
<dbReference type="Pfam" id="PF05437">
    <property type="entry name" value="AzlD"/>
    <property type="match status" value="1"/>
</dbReference>
<dbReference type="EMBL" id="NPCC01000012">
    <property type="protein sequence ID" value="PAE88806.1"/>
    <property type="molecule type" value="Genomic_DNA"/>
</dbReference>